<dbReference type="EMBL" id="BAABET010000013">
    <property type="protein sequence ID" value="GAA4335375.1"/>
    <property type="molecule type" value="Genomic_DNA"/>
</dbReference>
<dbReference type="Proteomes" id="UP001501115">
    <property type="component" value="Unassembled WGS sequence"/>
</dbReference>
<organism evidence="2 3">
    <name type="scientific">Streptomyces venetus</name>
    <dbReference type="NCBI Taxonomy" id="1701086"/>
    <lineage>
        <taxon>Bacteria</taxon>
        <taxon>Bacillati</taxon>
        <taxon>Actinomycetota</taxon>
        <taxon>Actinomycetes</taxon>
        <taxon>Kitasatosporales</taxon>
        <taxon>Streptomycetaceae</taxon>
        <taxon>Streptomyces</taxon>
    </lineage>
</organism>
<reference evidence="3" key="1">
    <citation type="journal article" date="2019" name="Int. J. Syst. Evol. Microbiol.">
        <title>The Global Catalogue of Microorganisms (GCM) 10K type strain sequencing project: providing services to taxonomists for standard genome sequencing and annotation.</title>
        <authorList>
            <consortium name="The Broad Institute Genomics Platform"/>
            <consortium name="The Broad Institute Genome Sequencing Center for Infectious Disease"/>
            <person name="Wu L."/>
            <person name="Ma J."/>
        </authorList>
    </citation>
    <scope>NUCLEOTIDE SEQUENCE [LARGE SCALE GENOMIC DNA]</scope>
    <source>
        <strain evidence="3">JCM 31290</strain>
    </source>
</reference>
<feature type="region of interest" description="Disordered" evidence="1">
    <location>
        <begin position="85"/>
        <end position="133"/>
    </location>
</feature>
<accession>A0ABP8H770</accession>
<evidence type="ECO:0000313" key="2">
    <source>
        <dbReference type="EMBL" id="GAA4335375.1"/>
    </source>
</evidence>
<sequence length="159" mass="17402">MWFLPGDVLPGGVSEGGYRVGTALDGDIQAGMEVTSPHAQIGKECWVALPTADNISDRPLTLLRGEITRIPKGLKITGYKALSHEDTDGHPLRASPGRRLTRHSGPHHAARPLRIQDPSRAAPEGPGLRSFTPRARIARPVRCRARWWPGVDRAWSPSR</sequence>
<evidence type="ECO:0000256" key="1">
    <source>
        <dbReference type="SAM" id="MobiDB-lite"/>
    </source>
</evidence>
<comment type="caution">
    <text evidence="2">The sequence shown here is derived from an EMBL/GenBank/DDBJ whole genome shotgun (WGS) entry which is preliminary data.</text>
</comment>
<feature type="compositionally biased region" description="Basic residues" evidence="1">
    <location>
        <begin position="99"/>
        <end position="111"/>
    </location>
</feature>
<name>A0ABP8H770_9ACTN</name>
<proteinExistence type="predicted"/>
<protein>
    <submittedName>
        <fullName evidence="2">Uncharacterized protein</fullName>
    </submittedName>
</protein>
<evidence type="ECO:0000313" key="3">
    <source>
        <dbReference type="Proteomes" id="UP001501115"/>
    </source>
</evidence>
<gene>
    <name evidence="2" type="ORF">GCM10023086_67830</name>
</gene>
<keyword evidence="3" id="KW-1185">Reference proteome</keyword>